<dbReference type="Pfam" id="PF01205">
    <property type="entry name" value="Impact_N"/>
    <property type="match status" value="1"/>
</dbReference>
<sequence>MTTPSDTYLTVCAQEGETPVYKEKGSRFLGYAFHVETPEAVQDILRELRAQHHAARHVCYAYRLGASGAVFRAGDDGEPSGTAGLPIYNQLLSFRTTDTLVAVVRYFGGILLGASGLVAAYKQAARMALETSRIEQRVVCRKLDVCFGYGQISAVMRLVKERGLDLLEQDLREDCRIRVAVRASAAEAVRGALEAIFGVKVSQEPD</sequence>
<dbReference type="Gene3D" id="3.30.230.30">
    <property type="entry name" value="Impact, N-terminal domain"/>
    <property type="match status" value="1"/>
</dbReference>
<dbReference type="PANTHER" id="PTHR16301">
    <property type="entry name" value="IMPACT-RELATED"/>
    <property type="match status" value="1"/>
</dbReference>
<comment type="caution">
    <text evidence="3">The sequence shown here is derived from an EMBL/GenBank/DDBJ whole genome shotgun (WGS) entry which is preliminary data.</text>
</comment>
<accession>A0A9D1H997</accession>
<reference evidence="3" key="2">
    <citation type="journal article" date="2021" name="PeerJ">
        <title>Extensive microbial diversity within the chicken gut microbiome revealed by metagenomics and culture.</title>
        <authorList>
            <person name="Gilroy R."/>
            <person name="Ravi A."/>
            <person name="Getino M."/>
            <person name="Pursley I."/>
            <person name="Horton D.L."/>
            <person name="Alikhan N.F."/>
            <person name="Baker D."/>
            <person name="Gharbi K."/>
            <person name="Hall N."/>
            <person name="Watson M."/>
            <person name="Adriaenssens E.M."/>
            <person name="Foster-Nyarko E."/>
            <person name="Jarju S."/>
            <person name="Secka A."/>
            <person name="Antonio M."/>
            <person name="Oren A."/>
            <person name="Chaudhuri R.R."/>
            <person name="La Ragione R."/>
            <person name="Hildebrand F."/>
            <person name="Pallen M.J."/>
        </authorList>
    </citation>
    <scope>NUCLEOTIDE SEQUENCE</scope>
    <source>
        <strain evidence="3">1383</strain>
    </source>
</reference>
<comment type="similarity">
    <text evidence="1">Belongs to the IMPACT family.</text>
</comment>
<dbReference type="SUPFAM" id="SSF54211">
    <property type="entry name" value="Ribosomal protein S5 domain 2-like"/>
    <property type="match status" value="1"/>
</dbReference>
<dbReference type="InterPro" id="IPR036956">
    <property type="entry name" value="Impact_N_sf"/>
</dbReference>
<dbReference type="EMBL" id="DVLY01000016">
    <property type="protein sequence ID" value="HIT97344.1"/>
    <property type="molecule type" value="Genomic_DNA"/>
</dbReference>
<dbReference type="AlphaFoldDB" id="A0A9D1H997"/>
<dbReference type="GO" id="GO:0005737">
    <property type="term" value="C:cytoplasm"/>
    <property type="evidence" value="ECO:0007669"/>
    <property type="project" value="TreeGrafter"/>
</dbReference>
<feature type="domain" description="Impact N-terminal" evidence="2">
    <location>
        <begin position="24"/>
        <end position="129"/>
    </location>
</feature>
<evidence type="ECO:0000259" key="2">
    <source>
        <dbReference type="Pfam" id="PF01205"/>
    </source>
</evidence>
<reference evidence="3" key="1">
    <citation type="submission" date="2020-10" db="EMBL/GenBank/DDBJ databases">
        <authorList>
            <person name="Gilroy R."/>
        </authorList>
    </citation>
    <scope>NUCLEOTIDE SEQUENCE</scope>
    <source>
        <strain evidence="3">1383</strain>
    </source>
</reference>
<dbReference type="Proteomes" id="UP000824161">
    <property type="component" value="Unassembled WGS sequence"/>
</dbReference>
<protein>
    <submittedName>
        <fullName evidence="3">YigZ family protein</fullName>
    </submittedName>
</protein>
<proteinExistence type="inferred from homology"/>
<gene>
    <name evidence="3" type="ORF">IAC44_00740</name>
</gene>
<organism evidence="3 4">
    <name type="scientific">Candidatus Merdimorpha stercoravium</name>
    <dbReference type="NCBI Taxonomy" id="2840863"/>
    <lineage>
        <taxon>Bacteria</taxon>
        <taxon>Pseudomonadati</taxon>
        <taxon>Bacteroidota</taxon>
        <taxon>Flavobacteriia</taxon>
        <taxon>Flavobacteriales</taxon>
        <taxon>Candidatus Merdimorpha</taxon>
    </lineage>
</organism>
<dbReference type="InterPro" id="IPR020568">
    <property type="entry name" value="Ribosomal_Su5_D2-typ_SF"/>
</dbReference>
<dbReference type="InterPro" id="IPR023582">
    <property type="entry name" value="Impact"/>
</dbReference>
<dbReference type="InterPro" id="IPR001498">
    <property type="entry name" value="Impact_N"/>
</dbReference>
<dbReference type="GO" id="GO:0006446">
    <property type="term" value="P:regulation of translational initiation"/>
    <property type="evidence" value="ECO:0007669"/>
    <property type="project" value="TreeGrafter"/>
</dbReference>
<evidence type="ECO:0000313" key="4">
    <source>
        <dbReference type="Proteomes" id="UP000824161"/>
    </source>
</evidence>
<name>A0A9D1H997_9FLAO</name>
<evidence type="ECO:0000313" key="3">
    <source>
        <dbReference type="EMBL" id="HIT97344.1"/>
    </source>
</evidence>
<evidence type="ECO:0000256" key="1">
    <source>
        <dbReference type="ARBA" id="ARBA00007665"/>
    </source>
</evidence>
<dbReference type="PANTHER" id="PTHR16301:SF20">
    <property type="entry name" value="IMPACT FAMILY MEMBER YIGZ"/>
    <property type="match status" value="1"/>
</dbReference>